<dbReference type="Gene3D" id="3.40.50.2300">
    <property type="match status" value="1"/>
</dbReference>
<reference evidence="5 6" key="1">
    <citation type="submission" date="2016-12" db="EMBL/GenBank/DDBJ databases">
        <title>Complete genome sequence of Clostridium kluyveri JZZ isolated from the pit mud of a Chinese flavor liquor-making factory.</title>
        <authorList>
            <person name="Wang Y."/>
        </authorList>
    </citation>
    <scope>NUCLEOTIDE SEQUENCE [LARGE SCALE GENOMIC DNA]</scope>
    <source>
        <strain evidence="5 6">JZZ</strain>
    </source>
</reference>
<evidence type="ECO:0000256" key="1">
    <source>
        <dbReference type="ARBA" id="ARBA00018672"/>
    </source>
</evidence>
<name>A0A1L5F4I9_CLOKL</name>
<dbReference type="SUPFAM" id="SSF52172">
    <property type="entry name" value="CheY-like"/>
    <property type="match status" value="1"/>
</dbReference>
<proteinExistence type="predicted"/>
<dbReference type="EMBL" id="CP018335">
    <property type="protein sequence ID" value="APM37914.1"/>
    <property type="molecule type" value="Genomic_DNA"/>
</dbReference>
<evidence type="ECO:0000259" key="4">
    <source>
        <dbReference type="PROSITE" id="PS50110"/>
    </source>
</evidence>
<dbReference type="InterPro" id="IPR011006">
    <property type="entry name" value="CheY-like_superfamily"/>
</dbReference>
<accession>A0A1L5F4I9</accession>
<dbReference type="Pfam" id="PF00072">
    <property type="entry name" value="Response_reg"/>
    <property type="match status" value="1"/>
</dbReference>
<keyword evidence="3" id="KW-0597">Phosphoprotein</keyword>
<dbReference type="GO" id="GO:0000160">
    <property type="term" value="P:phosphorelay signal transduction system"/>
    <property type="evidence" value="ECO:0007669"/>
    <property type="project" value="InterPro"/>
</dbReference>
<feature type="modified residue" description="4-aspartylphosphate" evidence="3">
    <location>
        <position position="53"/>
    </location>
</feature>
<dbReference type="SMART" id="SM00448">
    <property type="entry name" value="REC"/>
    <property type="match status" value="1"/>
</dbReference>
<evidence type="ECO:0000256" key="2">
    <source>
        <dbReference type="ARBA" id="ARBA00024867"/>
    </source>
</evidence>
<dbReference type="AlphaFoldDB" id="A0A1L5F4I9"/>
<evidence type="ECO:0000256" key="3">
    <source>
        <dbReference type="PROSITE-ProRule" id="PRU00169"/>
    </source>
</evidence>
<dbReference type="Proteomes" id="UP000184604">
    <property type="component" value="Chromosome"/>
</dbReference>
<dbReference type="CDD" id="cd17542">
    <property type="entry name" value="REC_CheY"/>
    <property type="match status" value="1"/>
</dbReference>
<dbReference type="PROSITE" id="PS50110">
    <property type="entry name" value="RESPONSE_REGULATORY"/>
    <property type="match status" value="1"/>
</dbReference>
<dbReference type="OrthoDB" id="9790669at2"/>
<evidence type="ECO:0000313" key="5">
    <source>
        <dbReference type="EMBL" id="APM37914.1"/>
    </source>
</evidence>
<dbReference type="PANTHER" id="PTHR43228">
    <property type="entry name" value="TWO-COMPONENT RESPONSE REGULATOR"/>
    <property type="match status" value="1"/>
</dbReference>
<sequence length="120" mass="13230">MKKVLIVDDAAFMRLALKSILEKNGFEVIGEAENGAVGIEKYKELKPDLVTLDITMPKMNGIETLKEIKNIDPKSKVVMISAMGQEATVRKSIVLGAKSFIVKPFKNELVIKTLTKILAV</sequence>
<evidence type="ECO:0000313" key="6">
    <source>
        <dbReference type="Proteomes" id="UP000184604"/>
    </source>
</evidence>
<dbReference type="InterPro" id="IPR052048">
    <property type="entry name" value="ST_Response_Regulator"/>
</dbReference>
<feature type="domain" description="Response regulatory" evidence="4">
    <location>
        <begin position="3"/>
        <end position="118"/>
    </location>
</feature>
<gene>
    <name evidence="5" type="ORF">BS101_03760</name>
</gene>
<dbReference type="InterPro" id="IPR001789">
    <property type="entry name" value="Sig_transdc_resp-reg_receiver"/>
</dbReference>
<comment type="function">
    <text evidence="2">May play the central regulatory role in sporulation. It may be an element of the effector pathway responsible for the activation of sporulation genes in response to nutritional stress. Spo0A may act in concert with spo0H (a sigma factor) to control the expression of some genes that are critical to the sporulation process.</text>
</comment>
<organism evidence="5 6">
    <name type="scientific">Clostridium kluyveri</name>
    <dbReference type="NCBI Taxonomy" id="1534"/>
    <lineage>
        <taxon>Bacteria</taxon>
        <taxon>Bacillati</taxon>
        <taxon>Bacillota</taxon>
        <taxon>Clostridia</taxon>
        <taxon>Eubacteriales</taxon>
        <taxon>Clostridiaceae</taxon>
        <taxon>Clostridium</taxon>
    </lineage>
</organism>
<dbReference type="PANTHER" id="PTHR43228:SF1">
    <property type="entry name" value="TWO-COMPONENT RESPONSE REGULATOR ARR22"/>
    <property type="match status" value="1"/>
</dbReference>
<dbReference type="RefSeq" id="WP_073537613.1">
    <property type="nucleotide sequence ID" value="NZ_CP018335.1"/>
</dbReference>
<protein>
    <recommendedName>
        <fullName evidence="1">Stage 0 sporulation protein A homolog</fullName>
    </recommendedName>
</protein>